<accession>A0AAV5T209</accession>
<dbReference type="GO" id="GO:0004674">
    <property type="term" value="F:protein serine/threonine kinase activity"/>
    <property type="evidence" value="ECO:0007669"/>
    <property type="project" value="TreeGrafter"/>
</dbReference>
<evidence type="ECO:0008006" key="6">
    <source>
        <dbReference type="Google" id="ProtNLM"/>
    </source>
</evidence>
<organism evidence="4 5">
    <name type="scientific">Pristionchus entomophagus</name>
    <dbReference type="NCBI Taxonomy" id="358040"/>
    <lineage>
        <taxon>Eukaryota</taxon>
        <taxon>Metazoa</taxon>
        <taxon>Ecdysozoa</taxon>
        <taxon>Nematoda</taxon>
        <taxon>Chromadorea</taxon>
        <taxon>Rhabditida</taxon>
        <taxon>Rhabditina</taxon>
        <taxon>Diplogasteromorpha</taxon>
        <taxon>Diplogasteroidea</taxon>
        <taxon>Neodiplogasteridae</taxon>
        <taxon>Pristionchus</taxon>
    </lineage>
</organism>
<evidence type="ECO:0000259" key="2">
    <source>
        <dbReference type="PROSITE" id="PS50003"/>
    </source>
</evidence>
<dbReference type="InterPro" id="IPR001180">
    <property type="entry name" value="CNH_dom"/>
</dbReference>
<dbReference type="InterPro" id="IPR050839">
    <property type="entry name" value="Rho-assoc_Ser/Thr_Kinase"/>
</dbReference>
<keyword evidence="1" id="KW-0175">Coiled coil</keyword>
<dbReference type="PROSITE" id="PS50219">
    <property type="entry name" value="CNH"/>
    <property type="match status" value="1"/>
</dbReference>
<dbReference type="GO" id="GO:0005856">
    <property type="term" value="C:cytoskeleton"/>
    <property type="evidence" value="ECO:0007669"/>
    <property type="project" value="TreeGrafter"/>
</dbReference>
<feature type="domain" description="CNH" evidence="3">
    <location>
        <begin position="45"/>
        <end position="323"/>
    </location>
</feature>
<name>A0AAV5T209_9BILA</name>
<protein>
    <recommendedName>
        <fullName evidence="6">Pleckstrin homology domain containing protein</fullName>
    </recommendedName>
</protein>
<dbReference type="PANTHER" id="PTHR22988:SF66">
    <property type="entry name" value="SERINE_THREONINE-PROTEIN KINASE GENGHIS KHAN"/>
    <property type="match status" value="1"/>
</dbReference>
<dbReference type="AlphaFoldDB" id="A0AAV5T209"/>
<feature type="non-terminal residue" evidence="4">
    <location>
        <position position="1"/>
    </location>
</feature>
<gene>
    <name evidence="4" type="ORF">PENTCL1PPCAC_9053</name>
</gene>
<sequence length="323" mass="36785">ERNNWIVALNELKNKLVKISREQTQLYKAPFVVKELLDMSAMPRIKVVTCAAVIDKTCIAMRFLECGLYMVNLNSQSMVAVGGETKNENQTVRRLEYVEKEHLLVALAGPGKANDVWDRTINLIDGRDLKWIKLNDTRHCQAFAVGTGPAGATFLAAAVLSRIMLYEVIVTESKRHRRLGDMLMPEITQCLNWSEGALAVGYEHGFRIWNVVNVQKRSLIAALVNSEDISLSFLGQSSYEAEMLIEISNHDRCEYLLVFSKCAVYVDRIGRRTRFIELIFPMITRKQHGFAYAAPYLSVYSENQVDVFNVINAEWMQTLNLRL</sequence>
<evidence type="ECO:0000313" key="5">
    <source>
        <dbReference type="Proteomes" id="UP001432027"/>
    </source>
</evidence>
<feature type="domain" description="PH" evidence="2">
    <location>
        <begin position="1"/>
        <end position="14"/>
    </location>
</feature>
<dbReference type="InterPro" id="IPR001849">
    <property type="entry name" value="PH_domain"/>
</dbReference>
<dbReference type="PANTHER" id="PTHR22988">
    <property type="entry name" value="MYOTONIC DYSTROPHY S/T KINASE-RELATED"/>
    <property type="match status" value="1"/>
</dbReference>
<evidence type="ECO:0000256" key="1">
    <source>
        <dbReference type="SAM" id="Coils"/>
    </source>
</evidence>
<evidence type="ECO:0000259" key="3">
    <source>
        <dbReference type="PROSITE" id="PS50219"/>
    </source>
</evidence>
<dbReference type="GO" id="GO:0005737">
    <property type="term" value="C:cytoplasm"/>
    <property type="evidence" value="ECO:0007669"/>
    <property type="project" value="TreeGrafter"/>
</dbReference>
<reference evidence="4" key="1">
    <citation type="submission" date="2023-10" db="EMBL/GenBank/DDBJ databases">
        <title>Genome assembly of Pristionchus species.</title>
        <authorList>
            <person name="Yoshida K."/>
            <person name="Sommer R.J."/>
        </authorList>
    </citation>
    <scope>NUCLEOTIDE SEQUENCE</scope>
    <source>
        <strain evidence="4">RS0144</strain>
    </source>
</reference>
<dbReference type="PROSITE" id="PS50003">
    <property type="entry name" value="PH_DOMAIN"/>
    <property type="match status" value="1"/>
</dbReference>
<comment type="caution">
    <text evidence="4">The sequence shown here is derived from an EMBL/GenBank/DDBJ whole genome shotgun (WGS) entry which is preliminary data.</text>
</comment>
<proteinExistence type="predicted"/>
<dbReference type="SMART" id="SM00036">
    <property type="entry name" value="CNH"/>
    <property type="match status" value="1"/>
</dbReference>
<dbReference type="GO" id="GO:0031032">
    <property type="term" value="P:actomyosin structure organization"/>
    <property type="evidence" value="ECO:0007669"/>
    <property type="project" value="TreeGrafter"/>
</dbReference>
<dbReference type="EMBL" id="BTSX01000002">
    <property type="protein sequence ID" value="GMS86878.1"/>
    <property type="molecule type" value="Genomic_DNA"/>
</dbReference>
<evidence type="ECO:0000313" key="4">
    <source>
        <dbReference type="EMBL" id="GMS86878.1"/>
    </source>
</evidence>
<dbReference type="Pfam" id="PF00780">
    <property type="entry name" value="CNH"/>
    <property type="match status" value="1"/>
</dbReference>
<feature type="coiled-coil region" evidence="1">
    <location>
        <begin position="2"/>
        <end position="29"/>
    </location>
</feature>
<dbReference type="Proteomes" id="UP001432027">
    <property type="component" value="Unassembled WGS sequence"/>
</dbReference>
<keyword evidence="5" id="KW-1185">Reference proteome</keyword>